<dbReference type="SUPFAM" id="SSF52949">
    <property type="entry name" value="Macro domain-like"/>
    <property type="match status" value="2"/>
</dbReference>
<sequence length="1555" mass="174660">MAWASRPTSCLGDEVAGRRAAIRPSTDESSTYHFEDGKHTAVFLTGIPENVHEEYIEMFFENEKNFTGVKVHSVCIDRKERTAIVTFKDNQAAYVVLEKECIIMKRARVLIESYNTERQTLDVTQTVHNTELPRVVLKDLPNAVDREDLEMLLCSEKRVGNIEVVDIDYNDENSLAIVTLGNQECKCLPAATLETLLAKSPLTIFGGNVHVLLHESMEQSKILVSRLPENVDYEDVEMFFENRRKFGDIKPLDIEFNDGDHSAILTYDTESSASFVVNRCLLKMRGRELLPRKLPIDKTMGSDEMIADNGIDKAQTQLLVEDIPEDVDKEIIQMFFESRRFKSCEVVDVDFDEEDRNAVVRFAKPEDAQMILESRPLCLRNQELSVQIYVTNPLDTIAIKGPPDVVNANSLYILELYFDNENRSGGCGIIENKTTFDSENNIAFVTFKDETARNTLKKPTKTIRVRGVKQIRTRESVNLYFQSKKRAGGGDIETRYTDEKDDDTVYIAFKEESAAKAVADREHHTVDGVDLTVSLYSPSIQTVPCYTNKILIKGMNEKITESLLGLFLKEKANYTFIDGSLTYHAVRGDVALITTEQDIDFETLKRVCRDNPLENSYLEVSSVPISNCILVSNIPDSATIDMVELYFENNRRSNGGPVNKVEMFKTRGYCLVYFNDYTTVDSVLSKEQTLSGNTVDVKRYIECIARAEGDLVNRRFRIPEPITISVSQLKKRFIQSSQMAKTGLAAQMNKCHATITWSEDTPSVQLACSLTTDVKDCIALASNWTDKAEHTFKDFMDKIYEQNMPVMEELWEKITAKLSDVSLDQPGVAAVCNSKNERKISVVGMKHVADPLISEIEAIIKSTSDELAKEKQFTRQTITTLRPLETRMLLADKFPTKMEETFPDVKVKINQGKNEIIIEGIYHDVNAVLLKMYQLKDNFCSQEFQFQKQVLLLYDISNKTVKEYIVKKMKNSRITAVWENTGGKLIVMSSNQQTLDTAAKVVRESVLSKTIPLSEAAMSVLQTDNWEDKHRELNEKYREKLLFDTTDLGKLVFETTDDIANEVEKALESFLTAHSIWKDTIKVRHNVYKLMIRHHVSNIQQIASSFHSEKVRIFLKDDAHAFEISGTKDGMEQAKSLVETLLRKVIKTQHQIRKPGLGEYMQTEKGSEIIRSVESAYPCVISMNGDSDDDDDMGSDKICVIASCTGYENRRMFAAVGDMSEINVEVIVNPSDDKIGLSGGLGKVLRMKGGLALERYCKDYIKNNGPLSDGEVFVSPAGNMKAKHIIHVVGPACEDGTHQEDEKLTEVVFKALKQASMKNLKSLAMPALSCAAVKNFFREEQDSSLTEIYLCDLKDGTVDAFTEALQKEWGATLPGATYADPYSFGKIKVTIKLGDITVDDADCIVNSSNEDLDFKIGKVSQALMKNCGKSLLVEAICFTEANMKKYEVVITNAPNLKCNHIMHVVAKESPQDWTQIIVKCLHLAKNAGLHSLAFPALGTGISAGVEAATALVIVQAIKEFAADGCGHLTDVRFVVFQNELIDSFHSAVGEAQYFQ</sequence>
<dbReference type="Pfam" id="PF23084">
    <property type="entry name" value="KH_PARP14_1"/>
    <property type="match status" value="1"/>
</dbReference>
<comment type="subcellular location">
    <subcellularLocation>
        <location evidence="1">Nucleus</location>
    </subcellularLocation>
</comment>
<dbReference type="SMART" id="SM00360">
    <property type="entry name" value="RRM"/>
    <property type="match status" value="5"/>
</dbReference>
<keyword evidence="5" id="KW-0539">Nucleus</keyword>
<dbReference type="CDD" id="cd00590">
    <property type="entry name" value="RRM_SF"/>
    <property type="match status" value="1"/>
</dbReference>
<gene>
    <name evidence="9" type="ORF">MAR_015743</name>
</gene>
<dbReference type="Pfam" id="PF23085">
    <property type="entry name" value="RRM_PARP14_3"/>
    <property type="match status" value="3"/>
</dbReference>
<dbReference type="PANTHER" id="PTHR14453">
    <property type="entry name" value="PARP/ZINC FINGER CCCH TYPE DOMAIN CONTAINING PROTEIN"/>
    <property type="match status" value="1"/>
</dbReference>
<keyword evidence="3" id="KW-0808">Transferase</keyword>
<dbReference type="InterPro" id="IPR052056">
    <property type="entry name" value="Mono-ARTD/PARP"/>
</dbReference>
<dbReference type="InterPro" id="IPR002589">
    <property type="entry name" value="Macro_dom"/>
</dbReference>
<evidence type="ECO:0000256" key="6">
    <source>
        <dbReference type="PROSITE-ProRule" id="PRU00176"/>
    </source>
</evidence>
<proteinExistence type="predicted"/>
<dbReference type="InterPro" id="IPR012677">
    <property type="entry name" value="Nucleotide-bd_a/b_plait_sf"/>
</dbReference>
<feature type="non-terminal residue" evidence="9">
    <location>
        <position position="1555"/>
    </location>
</feature>
<dbReference type="SUPFAM" id="SSF54928">
    <property type="entry name" value="RNA-binding domain, RBD"/>
    <property type="match status" value="4"/>
</dbReference>
<evidence type="ECO:0000256" key="4">
    <source>
        <dbReference type="ARBA" id="ARBA00023027"/>
    </source>
</evidence>
<dbReference type="PANTHER" id="PTHR14453:SF102">
    <property type="entry name" value="PROTEIN MONO-ADP-RIBOSYLTRANSFERASE PARP14-LIKE"/>
    <property type="match status" value="1"/>
</dbReference>
<feature type="domain" description="Macro" evidence="8">
    <location>
        <begin position="1199"/>
        <end position="1552"/>
    </location>
</feature>
<evidence type="ECO:0000256" key="3">
    <source>
        <dbReference type="ARBA" id="ARBA00022679"/>
    </source>
</evidence>
<keyword evidence="4" id="KW-0520">NAD</keyword>
<dbReference type="Gene3D" id="3.30.70.330">
    <property type="match status" value="4"/>
</dbReference>
<evidence type="ECO:0000256" key="1">
    <source>
        <dbReference type="ARBA" id="ARBA00004123"/>
    </source>
</evidence>
<dbReference type="Gene3D" id="3.40.220.10">
    <property type="entry name" value="Leucine Aminopeptidase, subunit E, domain 1"/>
    <property type="match status" value="2"/>
</dbReference>
<dbReference type="PROSITE" id="PS50102">
    <property type="entry name" value="RRM"/>
    <property type="match status" value="3"/>
</dbReference>
<reference evidence="9" key="1">
    <citation type="submission" date="2022-11" db="EMBL/GenBank/DDBJ databases">
        <title>Centuries of genome instability and evolution in soft-shell clam transmissible cancer (bioRxiv).</title>
        <authorList>
            <person name="Hart S.F.M."/>
            <person name="Yonemitsu M.A."/>
            <person name="Giersch R.M."/>
            <person name="Beal B.F."/>
            <person name="Arriagada G."/>
            <person name="Davis B.W."/>
            <person name="Ostrander E.A."/>
            <person name="Goff S.P."/>
            <person name="Metzger M.J."/>
        </authorList>
    </citation>
    <scope>NUCLEOTIDE SEQUENCE</scope>
    <source>
        <strain evidence="9">MELC-2E11</strain>
        <tissue evidence="9">Siphon/mantle</tissue>
    </source>
</reference>
<evidence type="ECO:0000256" key="5">
    <source>
        <dbReference type="ARBA" id="ARBA00023242"/>
    </source>
</evidence>
<keyword evidence="6" id="KW-0694">RNA-binding</keyword>
<dbReference type="PROSITE" id="PS51154">
    <property type="entry name" value="MACRO"/>
    <property type="match status" value="1"/>
</dbReference>
<dbReference type="InterPro" id="IPR000504">
    <property type="entry name" value="RRM_dom"/>
</dbReference>
<feature type="domain" description="RRM" evidence="7">
    <location>
        <begin position="316"/>
        <end position="393"/>
    </location>
</feature>
<evidence type="ECO:0000259" key="7">
    <source>
        <dbReference type="PROSITE" id="PS50102"/>
    </source>
</evidence>
<feature type="domain" description="RRM" evidence="7">
    <location>
        <begin position="220"/>
        <end position="301"/>
    </location>
</feature>
<name>A0ABY7FLN4_MYAAR</name>
<dbReference type="Pfam" id="PF23222">
    <property type="entry name" value="RRM_PARP14_1"/>
    <property type="match status" value="1"/>
</dbReference>
<protein>
    <submittedName>
        <fullName evidence="9">PAR14-like protein</fullName>
    </submittedName>
</protein>
<accession>A0ABY7FLN4</accession>
<evidence type="ECO:0000256" key="2">
    <source>
        <dbReference type="ARBA" id="ARBA00022676"/>
    </source>
</evidence>
<dbReference type="Pfam" id="PF01661">
    <property type="entry name" value="Macro"/>
    <property type="match status" value="2"/>
</dbReference>
<feature type="domain" description="RRM" evidence="7">
    <location>
        <begin position="627"/>
        <end position="702"/>
    </location>
</feature>
<dbReference type="InterPro" id="IPR043472">
    <property type="entry name" value="Macro_dom-like"/>
</dbReference>
<dbReference type="InterPro" id="IPR057044">
    <property type="entry name" value="PARP14_KH_1"/>
</dbReference>
<dbReference type="EMBL" id="CP111023">
    <property type="protein sequence ID" value="WAR21769.1"/>
    <property type="molecule type" value="Genomic_DNA"/>
</dbReference>
<evidence type="ECO:0000313" key="9">
    <source>
        <dbReference type="EMBL" id="WAR21769.1"/>
    </source>
</evidence>
<evidence type="ECO:0000313" key="10">
    <source>
        <dbReference type="Proteomes" id="UP001164746"/>
    </source>
</evidence>
<keyword evidence="2" id="KW-0328">Glycosyltransferase</keyword>
<keyword evidence="10" id="KW-1185">Reference proteome</keyword>
<dbReference type="SMART" id="SM00506">
    <property type="entry name" value="A1pp"/>
    <property type="match status" value="2"/>
</dbReference>
<dbReference type="InterPro" id="IPR057051">
    <property type="entry name" value="PARP14_RPM_1"/>
</dbReference>
<evidence type="ECO:0000259" key="8">
    <source>
        <dbReference type="PROSITE" id="PS51154"/>
    </source>
</evidence>
<dbReference type="Proteomes" id="UP001164746">
    <property type="component" value="Chromosome 12"/>
</dbReference>
<dbReference type="InterPro" id="IPR035979">
    <property type="entry name" value="RBD_domain_sf"/>
</dbReference>
<organism evidence="9 10">
    <name type="scientific">Mya arenaria</name>
    <name type="common">Soft-shell clam</name>
    <dbReference type="NCBI Taxonomy" id="6604"/>
    <lineage>
        <taxon>Eukaryota</taxon>
        <taxon>Metazoa</taxon>
        <taxon>Spiralia</taxon>
        <taxon>Lophotrochozoa</taxon>
        <taxon>Mollusca</taxon>
        <taxon>Bivalvia</taxon>
        <taxon>Autobranchia</taxon>
        <taxon>Heteroconchia</taxon>
        <taxon>Euheterodonta</taxon>
        <taxon>Imparidentia</taxon>
        <taxon>Neoheterodontei</taxon>
        <taxon>Myida</taxon>
        <taxon>Myoidea</taxon>
        <taxon>Myidae</taxon>
        <taxon>Mya</taxon>
    </lineage>
</organism>